<dbReference type="AlphaFoldDB" id="A0A839SZN1"/>
<dbReference type="PANTHER" id="PTHR22911">
    <property type="entry name" value="ACYL-MALONYL CONDENSING ENZYME-RELATED"/>
    <property type="match status" value="1"/>
</dbReference>
<feature type="transmembrane region" description="Helical" evidence="1">
    <location>
        <begin position="15"/>
        <end position="35"/>
    </location>
</feature>
<feature type="transmembrane region" description="Helical" evidence="1">
    <location>
        <begin position="215"/>
        <end position="237"/>
    </location>
</feature>
<feature type="transmembrane region" description="Helical" evidence="1">
    <location>
        <begin position="80"/>
        <end position="101"/>
    </location>
</feature>
<proteinExistence type="predicted"/>
<feature type="transmembrane region" description="Helical" evidence="1">
    <location>
        <begin position="47"/>
        <end position="64"/>
    </location>
</feature>
<keyword evidence="1" id="KW-0812">Transmembrane</keyword>
<keyword evidence="4" id="KW-1185">Reference proteome</keyword>
<evidence type="ECO:0000313" key="3">
    <source>
        <dbReference type="EMBL" id="MBB3066363.1"/>
    </source>
</evidence>
<dbReference type="SUPFAM" id="SSF103481">
    <property type="entry name" value="Multidrug resistance efflux transporter EmrE"/>
    <property type="match status" value="2"/>
</dbReference>
<dbReference type="InterPro" id="IPR000620">
    <property type="entry name" value="EamA_dom"/>
</dbReference>
<feature type="transmembrane region" description="Helical" evidence="1">
    <location>
        <begin position="274"/>
        <end position="292"/>
    </location>
</feature>
<feature type="transmembrane region" description="Helical" evidence="1">
    <location>
        <begin position="133"/>
        <end position="152"/>
    </location>
</feature>
<feature type="transmembrane region" description="Helical" evidence="1">
    <location>
        <begin position="107"/>
        <end position="126"/>
    </location>
</feature>
<name>A0A839SZN1_9PROT</name>
<accession>A0A839SZN1</accession>
<evidence type="ECO:0000256" key="1">
    <source>
        <dbReference type="SAM" id="Phobius"/>
    </source>
</evidence>
<sequence>MSVDAPTLGFDRERIIGLSLVMLAGTFWSTSGMFVRSMEEVDAWQLLFYRSISVVVAAGLYFAWRQRGRSFAVLRNEARLSLIGGFFLAVASAGFVFALFYTTVANAVFMLAAGPFMTAILAWFILKEPIRKATWITMCIAGFGVAYMVQGGVEAGRWLGNVTALISVAGFACYAVTLRQASSRDSKRETMPVVIVGGLMTALFGAVMLESFSVNLHDLLLCLLMGVVQIVLGMVLFLKGASRVSAAELSLLSLTEVVLSPGWVWMFYGEVPETTTAIGGGLVMVAVLLRAVSGLRRRPTWRSV</sequence>
<feature type="transmembrane region" description="Helical" evidence="1">
    <location>
        <begin position="249"/>
        <end position="268"/>
    </location>
</feature>
<dbReference type="InterPro" id="IPR037185">
    <property type="entry name" value="EmrE-like"/>
</dbReference>
<organism evidence="3 4">
    <name type="scientific">Limibacillus halophilus</name>
    <dbReference type="NCBI Taxonomy" id="1579333"/>
    <lineage>
        <taxon>Bacteria</taxon>
        <taxon>Pseudomonadati</taxon>
        <taxon>Pseudomonadota</taxon>
        <taxon>Alphaproteobacteria</taxon>
        <taxon>Rhodospirillales</taxon>
        <taxon>Rhodovibrionaceae</taxon>
        <taxon>Limibacillus</taxon>
    </lineage>
</organism>
<dbReference type="EMBL" id="JACHXA010000008">
    <property type="protein sequence ID" value="MBB3066363.1"/>
    <property type="molecule type" value="Genomic_DNA"/>
</dbReference>
<keyword evidence="1" id="KW-1133">Transmembrane helix</keyword>
<feature type="transmembrane region" description="Helical" evidence="1">
    <location>
        <begin position="158"/>
        <end position="178"/>
    </location>
</feature>
<feature type="domain" description="EamA" evidence="2">
    <location>
        <begin position="16"/>
        <end position="148"/>
    </location>
</feature>
<evidence type="ECO:0000259" key="2">
    <source>
        <dbReference type="Pfam" id="PF00892"/>
    </source>
</evidence>
<protein>
    <submittedName>
        <fullName evidence="3">Drug/metabolite transporter (DMT)-like permease</fullName>
    </submittedName>
</protein>
<evidence type="ECO:0000313" key="4">
    <source>
        <dbReference type="Proteomes" id="UP000581135"/>
    </source>
</evidence>
<feature type="domain" description="EamA" evidence="2">
    <location>
        <begin position="159"/>
        <end position="289"/>
    </location>
</feature>
<comment type="caution">
    <text evidence="3">The sequence shown here is derived from an EMBL/GenBank/DDBJ whole genome shotgun (WGS) entry which is preliminary data.</text>
</comment>
<gene>
    <name evidence="3" type="ORF">FHR98_002669</name>
</gene>
<dbReference type="GO" id="GO:0016020">
    <property type="term" value="C:membrane"/>
    <property type="evidence" value="ECO:0007669"/>
    <property type="project" value="InterPro"/>
</dbReference>
<feature type="transmembrane region" description="Helical" evidence="1">
    <location>
        <begin position="190"/>
        <end position="209"/>
    </location>
</feature>
<dbReference type="Pfam" id="PF00892">
    <property type="entry name" value="EamA"/>
    <property type="match status" value="2"/>
</dbReference>
<keyword evidence="1" id="KW-0472">Membrane</keyword>
<dbReference type="PANTHER" id="PTHR22911:SF135">
    <property type="entry name" value="BLR4310 PROTEIN"/>
    <property type="match status" value="1"/>
</dbReference>
<reference evidence="3 4" key="1">
    <citation type="submission" date="2020-08" db="EMBL/GenBank/DDBJ databases">
        <title>Genomic Encyclopedia of Type Strains, Phase III (KMG-III): the genomes of soil and plant-associated and newly described type strains.</title>
        <authorList>
            <person name="Whitman W."/>
        </authorList>
    </citation>
    <scope>NUCLEOTIDE SEQUENCE [LARGE SCALE GENOMIC DNA]</scope>
    <source>
        <strain evidence="3 4">CECT 8803</strain>
    </source>
</reference>
<dbReference type="RefSeq" id="WP_183417184.1">
    <property type="nucleotide sequence ID" value="NZ_JACHXA010000008.1"/>
</dbReference>
<dbReference type="Proteomes" id="UP000581135">
    <property type="component" value="Unassembled WGS sequence"/>
</dbReference>